<dbReference type="PANTHER" id="PTHR42733:SF12">
    <property type="entry name" value="PROTEINASE"/>
    <property type="match status" value="1"/>
</dbReference>
<comment type="similarity">
    <text evidence="1">Belongs to the peptidase C56 family.</text>
</comment>
<evidence type="ECO:0000259" key="2">
    <source>
        <dbReference type="Pfam" id="PF01965"/>
    </source>
</evidence>
<dbReference type="HOGENOM" id="CLU_000445_44_4_5"/>
<dbReference type="NCBIfam" id="TIGR01382">
    <property type="entry name" value="PfpI"/>
    <property type="match status" value="1"/>
</dbReference>
<dbReference type="eggNOG" id="COG0693">
    <property type="taxonomic scope" value="Bacteria"/>
</dbReference>
<dbReference type="PANTHER" id="PTHR42733">
    <property type="entry name" value="DJ-1 PROTEIN"/>
    <property type="match status" value="1"/>
</dbReference>
<accession>S9S523</accession>
<evidence type="ECO:0000313" key="4">
    <source>
        <dbReference type="Proteomes" id="UP000015351"/>
    </source>
</evidence>
<feature type="domain" description="DJ-1/PfpI" evidence="2">
    <location>
        <begin position="8"/>
        <end position="175"/>
    </location>
</feature>
<dbReference type="InterPro" id="IPR006286">
    <property type="entry name" value="C56_PfpI-like"/>
</dbReference>
<dbReference type="Gene3D" id="3.40.50.880">
    <property type="match status" value="1"/>
</dbReference>
<organism evidence="3 4">
    <name type="scientific">Litoreibacter arenae DSM 19593</name>
    <dbReference type="NCBI Taxonomy" id="1123360"/>
    <lineage>
        <taxon>Bacteria</taxon>
        <taxon>Pseudomonadati</taxon>
        <taxon>Pseudomonadota</taxon>
        <taxon>Alphaproteobacteria</taxon>
        <taxon>Rhodobacterales</taxon>
        <taxon>Roseobacteraceae</taxon>
        <taxon>Litoreibacter</taxon>
    </lineage>
</organism>
<dbReference type="InterPro" id="IPR029062">
    <property type="entry name" value="Class_I_gatase-like"/>
</dbReference>
<proteinExistence type="inferred from homology"/>
<dbReference type="RefSeq" id="WP_021101798.1">
    <property type="nucleotide sequence ID" value="NZ_KE557312.1"/>
</dbReference>
<gene>
    <name evidence="3" type="ORF">thalar_00729</name>
</gene>
<dbReference type="EMBL" id="AONI01000006">
    <property type="protein sequence ID" value="EPX81279.1"/>
    <property type="molecule type" value="Genomic_DNA"/>
</dbReference>
<dbReference type="CDD" id="cd03134">
    <property type="entry name" value="GATase1_PfpI_like"/>
    <property type="match status" value="1"/>
</dbReference>
<keyword evidence="4" id="KW-1185">Reference proteome</keyword>
<reference evidence="4" key="1">
    <citation type="journal article" date="2013" name="Stand. Genomic Sci.">
        <title>Genome sequence of the Litoreibacter arenae type strain (DSM 19593(T)), a member of the Roseobacter clade isolated from sea sand.</title>
        <authorList>
            <person name="Riedel T."/>
            <person name="Fiebig A."/>
            <person name="Petersen J."/>
            <person name="Gronow S."/>
            <person name="Kyrpides N.C."/>
            <person name="Goker M."/>
            <person name="Klenk H.P."/>
        </authorList>
    </citation>
    <scope>NUCLEOTIDE SEQUENCE [LARGE SCALE GENOMIC DNA]</scope>
    <source>
        <strain evidence="4">DSM 19593</strain>
    </source>
</reference>
<protein>
    <submittedName>
        <fullName evidence="3">ThiJ/PfpI family protein</fullName>
    </submittedName>
</protein>
<dbReference type="Proteomes" id="UP000015351">
    <property type="component" value="Unassembled WGS sequence"/>
</dbReference>
<evidence type="ECO:0000313" key="3">
    <source>
        <dbReference type="EMBL" id="EPX81279.1"/>
    </source>
</evidence>
<dbReference type="OrthoDB" id="9792284at2"/>
<dbReference type="SUPFAM" id="SSF52317">
    <property type="entry name" value="Class I glutamine amidotransferase-like"/>
    <property type="match status" value="1"/>
</dbReference>
<name>S9S523_9RHOB</name>
<dbReference type="InterPro" id="IPR002818">
    <property type="entry name" value="DJ-1/PfpI"/>
</dbReference>
<dbReference type="STRING" id="1123360.thalar_00729"/>
<dbReference type="Pfam" id="PF01965">
    <property type="entry name" value="DJ-1_PfpI"/>
    <property type="match status" value="1"/>
</dbReference>
<dbReference type="PATRIC" id="fig|1123360.3.peg.721"/>
<dbReference type="PROSITE" id="PS51276">
    <property type="entry name" value="PEPTIDASE_C56_PFPI"/>
    <property type="match status" value="1"/>
</dbReference>
<comment type="caution">
    <text evidence="3">The sequence shown here is derived from an EMBL/GenBank/DDBJ whole genome shotgun (WGS) entry which is preliminary data.</text>
</comment>
<sequence length="186" mass="20316">MPKIDTSKILILSTDGFEQSELEFPRDQLRAKGATVHVATPDGENIKGWEGDGWGREAEADLSIADVKIEDYDCLVLPGGQINPDLLRVNKDAVELVRGFVKHDKIVAAICHAPWLLIEAGVAEGREMTSYHSIRTDLKNAGANVVDKEVAISNGIITSRSPEDLKAFVSKIVEEVEEGEHERSAA</sequence>
<dbReference type="AlphaFoldDB" id="S9S523"/>
<evidence type="ECO:0000256" key="1">
    <source>
        <dbReference type="ARBA" id="ARBA00008542"/>
    </source>
</evidence>